<dbReference type="PIRSF" id="PIRSF000164">
    <property type="entry name" value="DHO_oxidase"/>
    <property type="match status" value="1"/>
</dbReference>
<organism evidence="11 12">
    <name type="scientific">Acetonema longum DSM 6540</name>
    <dbReference type="NCBI Taxonomy" id="1009370"/>
    <lineage>
        <taxon>Bacteria</taxon>
        <taxon>Bacillati</taxon>
        <taxon>Bacillota</taxon>
        <taxon>Negativicutes</taxon>
        <taxon>Acetonemataceae</taxon>
        <taxon>Acetonema</taxon>
    </lineage>
</organism>
<dbReference type="NCBIfam" id="NF005574">
    <property type="entry name" value="PRK07259.1"/>
    <property type="match status" value="1"/>
</dbReference>
<dbReference type="RefSeq" id="WP_004573332.1">
    <property type="nucleotide sequence ID" value="NZ_AFGF01000081.1"/>
</dbReference>
<keyword evidence="12" id="KW-1185">Reference proteome</keyword>
<dbReference type="EMBL" id="AFGF01000081">
    <property type="protein sequence ID" value="EGO63998.1"/>
    <property type="molecule type" value="Genomic_DNA"/>
</dbReference>
<dbReference type="AlphaFoldDB" id="F7NJ01"/>
<dbReference type="OrthoDB" id="9794954at2"/>
<feature type="binding site" evidence="9">
    <location>
        <position position="129"/>
    </location>
    <ligand>
        <name>FMN</name>
        <dbReference type="ChEBI" id="CHEBI:58210"/>
    </ligand>
</feature>
<evidence type="ECO:0000256" key="7">
    <source>
        <dbReference type="ARBA" id="ARBA00022975"/>
    </source>
</evidence>
<dbReference type="PANTHER" id="PTHR48109">
    <property type="entry name" value="DIHYDROOROTATE DEHYDROGENASE (QUINONE), MITOCHONDRIAL-RELATED"/>
    <property type="match status" value="1"/>
</dbReference>
<keyword evidence="7 9" id="KW-0665">Pyrimidine biosynthesis</keyword>
<proteinExistence type="inferred from homology"/>
<dbReference type="PROSITE" id="PS00912">
    <property type="entry name" value="DHODEHASE_2"/>
    <property type="match status" value="1"/>
</dbReference>
<feature type="domain" description="Dihydroorotate dehydrogenase catalytic" evidence="10">
    <location>
        <begin position="7"/>
        <end position="286"/>
    </location>
</feature>
<dbReference type="InterPro" id="IPR050074">
    <property type="entry name" value="DHO_dehydrogenase"/>
</dbReference>
<feature type="binding site" evidence="9">
    <location>
        <begin position="194"/>
        <end position="195"/>
    </location>
    <ligand>
        <name>substrate</name>
    </ligand>
</feature>
<evidence type="ECO:0000256" key="2">
    <source>
        <dbReference type="ARBA" id="ARBA00004725"/>
    </source>
</evidence>
<dbReference type="InterPro" id="IPR005720">
    <property type="entry name" value="Dihydroorotate_DH_cat"/>
</dbReference>
<comment type="pathway">
    <text evidence="2 9">Pyrimidine metabolism; UMP biosynthesis via de novo pathway.</text>
</comment>
<dbReference type="HAMAP" id="MF_00224">
    <property type="entry name" value="DHO_dh_type1"/>
    <property type="match status" value="1"/>
</dbReference>
<dbReference type="Proteomes" id="UP000003240">
    <property type="component" value="Unassembled WGS sequence"/>
</dbReference>
<dbReference type="InterPro" id="IPR013785">
    <property type="entry name" value="Aldolase_TIM"/>
</dbReference>
<evidence type="ECO:0000256" key="4">
    <source>
        <dbReference type="ARBA" id="ARBA00022490"/>
    </source>
</evidence>
<feature type="binding site" evidence="9">
    <location>
        <position position="47"/>
    </location>
    <ligand>
        <name>substrate</name>
    </ligand>
</feature>
<dbReference type="InterPro" id="IPR024920">
    <property type="entry name" value="Dihydroorotate_DH_1"/>
</dbReference>
<feature type="binding site" evidence="9">
    <location>
        <begin position="47"/>
        <end position="48"/>
    </location>
    <ligand>
        <name>FMN</name>
        <dbReference type="ChEBI" id="CHEBI:58210"/>
    </ligand>
</feature>
<comment type="catalytic activity">
    <reaction evidence="9">
        <text>(S)-dihydroorotate + A = orotate + AH2</text>
        <dbReference type="Rhea" id="RHEA:18073"/>
        <dbReference type="ChEBI" id="CHEBI:13193"/>
        <dbReference type="ChEBI" id="CHEBI:17499"/>
        <dbReference type="ChEBI" id="CHEBI:30839"/>
        <dbReference type="ChEBI" id="CHEBI:30864"/>
    </reaction>
</comment>
<comment type="function">
    <text evidence="9">Catalyzes the conversion of dihydroorotate to orotate.</text>
</comment>
<keyword evidence="4 9" id="KW-0963">Cytoplasm</keyword>
<dbReference type="PROSITE" id="PS00911">
    <property type="entry name" value="DHODEHASE_1"/>
    <property type="match status" value="1"/>
</dbReference>
<dbReference type="GO" id="GO:0006207">
    <property type="term" value="P:'de novo' pyrimidine nucleobase biosynthetic process"/>
    <property type="evidence" value="ECO:0007669"/>
    <property type="project" value="InterPro"/>
</dbReference>
<dbReference type="GO" id="GO:0004152">
    <property type="term" value="F:dihydroorotate dehydrogenase activity"/>
    <property type="evidence" value="ECO:0007669"/>
    <property type="project" value="UniProtKB-UniRule"/>
</dbReference>
<name>F7NJ01_9FIRM</name>
<gene>
    <name evidence="9" type="primary">pyrD</name>
    <name evidence="11" type="ORF">ALO_10269</name>
</gene>
<dbReference type="UniPathway" id="UPA00070"/>
<evidence type="ECO:0000256" key="9">
    <source>
        <dbReference type="HAMAP-Rule" id="MF_00224"/>
    </source>
</evidence>
<comment type="caution">
    <text evidence="9">Lacks conserved residue(s) required for the propagation of feature annotation.</text>
</comment>
<feature type="binding site" evidence="9">
    <location>
        <begin position="245"/>
        <end position="246"/>
    </location>
    <ligand>
        <name>FMN</name>
        <dbReference type="ChEBI" id="CHEBI:58210"/>
    </ligand>
</feature>
<evidence type="ECO:0000313" key="11">
    <source>
        <dbReference type="EMBL" id="EGO63998.1"/>
    </source>
</evidence>
<dbReference type="GO" id="GO:0005737">
    <property type="term" value="C:cytoplasm"/>
    <property type="evidence" value="ECO:0007669"/>
    <property type="project" value="UniProtKB-SubCell"/>
</dbReference>
<dbReference type="Pfam" id="PF01180">
    <property type="entry name" value="DHO_dh"/>
    <property type="match status" value="1"/>
</dbReference>
<feature type="active site" description="Nucleophile" evidence="9">
    <location>
        <position position="132"/>
    </location>
</feature>
<dbReference type="Gene3D" id="3.20.20.70">
    <property type="entry name" value="Aldolase class I"/>
    <property type="match status" value="1"/>
</dbReference>
<protein>
    <recommendedName>
        <fullName evidence="9">Dihydroorotate dehydrogenase</fullName>
        <shortName evidence="9">DHOD</shortName>
        <shortName evidence="9">DHODase</shortName>
        <shortName evidence="9">DHOdehase</shortName>
        <ecNumber evidence="9">1.3.-.-</ecNumber>
    </recommendedName>
</protein>
<sequence length="304" mass="32356">MEKHAALAVRLGRMSLKNPLMPAAGTFSVDTAREFYDINKLGAIVAKTITPLERRGNETPRAAEVYGGMLNSVGLQNPGLEAFLRLEAPKLTEVEPPVIISIAGHSIADFALMAQALDPLRQIAALEVNVSCPNVACGGRVFAADPVQVEAVVAAIRRVTHKYLIIKLSPNVGDITEMAAAAEHAGGDCLCLANTLLGMKIDIHRRRPVLANIVGGMSGPAVKPVILRMVYQTYSRVKIPLIGVGGIATMEDVLEYMMAGASAVQVGTAAFTDPLILPRLIDELAEYADRQEICLADLIGVAQV</sequence>
<keyword evidence="6 9" id="KW-0288">FMN</keyword>
<feature type="binding site" evidence="9">
    <location>
        <position position="129"/>
    </location>
    <ligand>
        <name>substrate</name>
    </ligand>
</feature>
<dbReference type="GO" id="GO:0044205">
    <property type="term" value="P:'de novo' UMP biosynthetic process"/>
    <property type="evidence" value="ECO:0007669"/>
    <property type="project" value="UniProtKB-UniRule"/>
</dbReference>
<dbReference type="STRING" id="1009370.ALO_10269"/>
<dbReference type="InterPro" id="IPR001295">
    <property type="entry name" value="Dihydroorotate_DH_CS"/>
</dbReference>
<evidence type="ECO:0000256" key="8">
    <source>
        <dbReference type="ARBA" id="ARBA00023002"/>
    </source>
</evidence>
<feature type="binding site" evidence="9">
    <location>
        <position position="219"/>
    </location>
    <ligand>
        <name>FMN</name>
        <dbReference type="ChEBI" id="CHEBI:58210"/>
    </ligand>
</feature>
<dbReference type="EC" id="1.3.-.-" evidence="9"/>
<dbReference type="NCBIfam" id="TIGR01037">
    <property type="entry name" value="pyrD_sub1_fam"/>
    <property type="match status" value="1"/>
</dbReference>
<dbReference type="SUPFAM" id="SSF51395">
    <property type="entry name" value="FMN-linked oxidoreductases"/>
    <property type="match status" value="1"/>
</dbReference>
<evidence type="ECO:0000259" key="10">
    <source>
        <dbReference type="Pfam" id="PF01180"/>
    </source>
</evidence>
<accession>F7NJ01</accession>
<dbReference type="CDD" id="cd04740">
    <property type="entry name" value="DHOD_1B_like"/>
    <property type="match status" value="1"/>
</dbReference>
<evidence type="ECO:0000256" key="6">
    <source>
        <dbReference type="ARBA" id="ARBA00022643"/>
    </source>
</evidence>
<dbReference type="InterPro" id="IPR033888">
    <property type="entry name" value="DHOD_1B"/>
</dbReference>
<dbReference type="InterPro" id="IPR012135">
    <property type="entry name" value="Dihydroorotate_DH_1_2"/>
</dbReference>
<evidence type="ECO:0000256" key="3">
    <source>
        <dbReference type="ARBA" id="ARBA00008008"/>
    </source>
</evidence>
<dbReference type="eggNOG" id="COG0167">
    <property type="taxonomic scope" value="Bacteria"/>
</dbReference>
<dbReference type="PANTHER" id="PTHR48109:SF1">
    <property type="entry name" value="DIHYDROOROTATE DEHYDROGENASE (FUMARATE)"/>
    <property type="match status" value="1"/>
</dbReference>
<evidence type="ECO:0000256" key="5">
    <source>
        <dbReference type="ARBA" id="ARBA00022630"/>
    </source>
</evidence>
<comment type="cofactor">
    <cofactor evidence="9">
        <name>FMN</name>
        <dbReference type="ChEBI" id="CHEBI:58210"/>
    </cofactor>
    <text evidence="9">Binds 1 FMN per subunit.</text>
</comment>
<keyword evidence="8 9" id="KW-0560">Oxidoreductase</keyword>
<comment type="caution">
    <text evidence="11">The sequence shown here is derived from an EMBL/GenBank/DDBJ whole genome shotgun (WGS) entry which is preliminary data.</text>
</comment>
<comment type="subcellular location">
    <subcellularLocation>
        <location evidence="1 9">Cytoplasm</location>
    </subcellularLocation>
</comment>
<feature type="binding site" evidence="9">
    <location>
        <begin position="267"/>
        <end position="268"/>
    </location>
    <ligand>
        <name>FMN</name>
        <dbReference type="ChEBI" id="CHEBI:58210"/>
    </ligand>
</feature>
<dbReference type="InterPro" id="IPR049622">
    <property type="entry name" value="Dihydroorotate_DH_I"/>
</dbReference>
<keyword evidence="5 9" id="KW-0285">Flavoprotein</keyword>
<feature type="binding site" evidence="9">
    <location>
        <position position="167"/>
    </location>
    <ligand>
        <name>FMN</name>
        <dbReference type="ChEBI" id="CHEBI:58210"/>
    </ligand>
</feature>
<feature type="binding site" evidence="9">
    <location>
        <begin position="71"/>
        <end position="75"/>
    </location>
    <ligand>
        <name>substrate</name>
    </ligand>
</feature>
<comment type="similarity">
    <text evidence="3 9">Belongs to the dihydroorotate dehydrogenase family. Type 1 subfamily.</text>
</comment>
<evidence type="ECO:0000256" key="1">
    <source>
        <dbReference type="ARBA" id="ARBA00004496"/>
    </source>
</evidence>
<reference evidence="11 12" key="1">
    <citation type="journal article" date="2011" name="EMBO J.">
        <title>Structural diversity of bacterial flagellar motors.</title>
        <authorList>
            <person name="Chen S."/>
            <person name="Beeby M."/>
            <person name="Murphy G.E."/>
            <person name="Leadbetter J.R."/>
            <person name="Hendrixson D.R."/>
            <person name="Briegel A."/>
            <person name="Li Z."/>
            <person name="Shi J."/>
            <person name="Tocheva E.I."/>
            <person name="Muller A."/>
            <person name="Dobro M.J."/>
            <person name="Jensen G.J."/>
        </authorList>
    </citation>
    <scope>NUCLEOTIDE SEQUENCE [LARGE SCALE GENOMIC DNA]</scope>
    <source>
        <strain evidence="11 12">DSM 6540</strain>
    </source>
</reference>
<evidence type="ECO:0000313" key="12">
    <source>
        <dbReference type="Proteomes" id="UP000003240"/>
    </source>
</evidence>